<dbReference type="CDD" id="cd06222">
    <property type="entry name" value="RNase_H_like"/>
    <property type="match status" value="1"/>
</dbReference>
<dbReference type="InterPro" id="IPR052929">
    <property type="entry name" value="RNase_H-like_EbsB-rel"/>
</dbReference>
<dbReference type="SUPFAM" id="SSF53098">
    <property type="entry name" value="Ribonuclease H-like"/>
    <property type="match status" value="1"/>
</dbReference>
<dbReference type="GO" id="GO:0004523">
    <property type="term" value="F:RNA-DNA hybrid ribonuclease activity"/>
    <property type="evidence" value="ECO:0007669"/>
    <property type="project" value="InterPro"/>
</dbReference>
<keyword evidence="3" id="KW-1185">Reference proteome</keyword>
<dbReference type="GO" id="GO:0003676">
    <property type="term" value="F:nucleic acid binding"/>
    <property type="evidence" value="ECO:0007669"/>
    <property type="project" value="InterPro"/>
</dbReference>
<reference evidence="2" key="1">
    <citation type="submission" date="2022-04" db="EMBL/GenBank/DDBJ databases">
        <title>Carnegiea gigantea Genome sequencing and assembly v2.</title>
        <authorList>
            <person name="Copetti D."/>
            <person name="Sanderson M.J."/>
            <person name="Burquez A."/>
            <person name="Wojciechowski M.F."/>
        </authorList>
    </citation>
    <scope>NUCLEOTIDE SEQUENCE</scope>
    <source>
        <strain evidence="2">SGP5-SGP5p</strain>
        <tissue evidence="2">Aerial part</tissue>
    </source>
</reference>
<evidence type="ECO:0000259" key="1">
    <source>
        <dbReference type="Pfam" id="PF13456"/>
    </source>
</evidence>
<dbReference type="Gene3D" id="3.30.420.10">
    <property type="entry name" value="Ribonuclease H-like superfamily/Ribonuclease H"/>
    <property type="match status" value="1"/>
</dbReference>
<comment type="caution">
    <text evidence="2">The sequence shown here is derived from an EMBL/GenBank/DDBJ whole genome shotgun (WGS) entry which is preliminary data.</text>
</comment>
<dbReference type="InterPro" id="IPR044730">
    <property type="entry name" value="RNase_H-like_dom_plant"/>
</dbReference>
<organism evidence="2 3">
    <name type="scientific">Carnegiea gigantea</name>
    <dbReference type="NCBI Taxonomy" id="171969"/>
    <lineage>
        <taxon>Eukaryota</taxon>
        <taxon>Viridiplantae</taxon>
        <taxon>Streptophyta</taxon>
        <taxon>Embryophyta</taxon>
        <taxon>Tracheophyta</taxon>
        <taxon>Spermatophyta</taxon>
        <taxon>Magnoliopsida</taxon>
        <taxon>eudicotyledons</taxon>
        <taxon>Gunneridae</taxon>
        <taxon>Pentapetalae</taxon>
        <taxon>Caryophyllales</taxon>
        <taxon>Cactineae</taxon>
        <taxon>Cactaceae</taxon>
        <taxon>Cactoideae</taxon>
        <taxon>Echinocereeae</taxon>
        <taxon>Carnegiea</taxon>
    </lineage>
</organism>
<dbReference type="Pfam" id="PF13456">
    <property type="entry name" value="RVT_3"/>
    <property type="match status" value="1"/>
</dbReference>
<evidence type="ECO:0000313" key="3">
    <source>
        <dbReference type="Proteomes" id="UP001153076"/>
    </source>
</evidence>
<protein>
    <recommendedName>
        <fullName evidence="1">RNase H type-1 domain-containing protein</fullName>
    </recommendedName>
</protein>
<dbReference type="PANTHER" id="PTHR47074:SF21">
    <property type="entry name" value="RNASE H TYPE-1 DOMAIN-CONTAINING PROTEIN"/>
    <property type="match status" value="1"/>
</dbReference>
<name>A0A9Q1GM33_9CARY</name>
<dbReference type="InterPro" id="IPR012337">
    <property type="entry name" value="RNaseH-like_sf"/>
</dbReference>
<dbReference type="EMBL" id="JAKOGI010002538">
    <property type="protein sequence ID" value="KAJ8421782.1"/>
    <property type="molecule type" value="Genomic_DNA"/>
</dbReference>
<dbReference type="Proteomes" id="UP001153076">
    <property type="component" value="Unassembled WGS sequence"/>
</dbReference>
<dbReference type="InterPro" id="IPR002156">
    <property type="entry name" value="RNaseH_domain"/>
</dbReference>
<dbReference type="OrthoDB" id="1752249at2759"/>
<dbReference type="AlphaFoldDB" id="A0A9Q1GM33"/>
<sequence>MALVISWQSYGNARMLRIASSSVNRMGTYTPWVGELSTLSKATETPKKVSPHRPQRNILLNGAPPTTGYLKLNFDEATSDDSFWGWGFVLRNEDGDVILAGAKHGHGPASALVEEARSCLFALQTVFKYGACTVTVEGDCLPLINMLKSGQIVDTTMGFFVQDIFCFTEHFDFVSWSFVERGGNRVAHDLAHRQPLCLAGKDCGESCVHGDKTPLRLSNS</sequence>
<dbReference type="PANTHER" id="PTHR47074">
    <property type="entry name" value="BNAC02G40300D PROTEIN"/>
    <property type="match status" value="1"/>
</dbReference>
<proteinExistence type="predicted"/>
<gene>
    <name evidence="2" type="ORF">Cgig2_011507</name>
</gene>
<feature type="domain" description="RNase H type-1" evidence="1">
    <location>
        <begin position="85"/>
        <end position="193"/>
    </location>
</feature>
<dbReference type="InterPro" id="IPR036397">
    <property type="entry name" value="RNaseH_sf"/>
</dbReference>
<accession>A0A9Q1GM33</accession>
<evidence type="ECO:0000313" key="2">
    <source>
        <dbReference type="EMBL" id="KAJ8421782.1"/>
    </source>
</evidence>